<dbReference type="SMART" id="SM00369">
    <property type="entry name" value="LRR_TYP"/>
    <property type="match status" value="11"/>
</dbReference>
<dbReference type="FunFam" id="3.80.10.10:FF:000400">
    <property type="entry name" value="Nuclear pore complex protein NUP107"/>
    <property type="match status" value="1"/>
</dbReference>
<organism evidence="24 25">
    <name type="scientific">Helianthus annuus</name>
    <name type="common">Common sunflower</name>
    <dbReference type="NCBI Taxonomy" id="4232"/>
    <lineage>
        <taxon>Eukaryota</taxon>
        <taxon>Viridiplantae</taxon>
        <taxon>Streptophyta</taxon>
        <taxon>Embryophyta</taxon>
        <taxon>Tracheophyta</taxon>
        <taxon>Spermatophyta</taxon>
        <taxon>Magnoliopsida</taxon>
        <taxon>eudicotyledons</taxon>
        <taxon>Gunneridae</taxon>
        <taxon>Pentapetalae</taxon>
        <taxon>asterids</taxon>
        <taxon>campanulids</taxon>
        <taxon>Asterales</taxon>
        <taxon>Asteraceae</taxon>
        <taxon>Asteroideae</taxon>
        <taxon>Heliantheae alliance</taxon>
        <taxon>Heliantheae</taxon>
        <taxon>Helianthus</taxon>
    </lineage>
</organism>
<evidence type="ECO:0000256" key="19">
    <source>
        <dbReference type="PROSITE-ProRule" id="PRU10141"/>
    </source>
</evidence>
<evidence type="ECO:0000256" key="6">
    <source>
        <dbReference type="ARBA" id="ARBA00022679"/>
    </source>
</evidence>
<evidence type="ECO:0000256" key="9">
    <source>
        <dbReference type="ARBA" id="ARBA00022737"/>
    </source>
</evidence>
<dbReference type="SMART" id="SM00365">
    <property type="entry name" value="LRR_SD22"/>
    <property type="match status" value="7"/>
</dbReference>
<dbReference type="InterPro" id="IPR051420">
    <property type="entry name" value="Ser_Thr_Kinases_DiverseReg"/>
</dbReference>
<evidence type="ECO:0000256" key="7">
    <source>
        <dbReference type="ARBA" id="ARBA00022692"/>
    </source>
</evidence>
<keyword evidence="11" id="KW-0418">Kinase</keyword>
<dbReference type="SUPFAM" id="SSF52047">
    <property type="entry name" value="RNI-like"/>
    <property type="match status" value="2"/>
</dbReference>
<dbReference type="InterPro" id="IPR011009">
    <property type="entry name" value="Kinase-like_dom_sf"/>
</dbReference>
<keyword evidence="7 20" id="KW-0812">Transmembrane</keyword>
<dbReference type="GO" id="GO:0009755">
    <property type="term" value="P:hormone-mediated signaling pathway"/>
    <property type="evidence" value="ECO:0000318"/>
    <property type="project" value="GO_Central"/>
</dbReference>
<dbReference type="AlphaFoldDB" id="A0A251VPY7"/>
<reference evidence="23 25" key="1">
    <citation type="journal article" date="2017" name="Nature">
        <title>The sunflower genome provides insights into oil metabolism, flowering and Asterid evolution.</title>
        <authorList>
            <person name="Badouin H."/>
            <person name="Gouzy J."/>
            <person name="Grassa C.J."/>
            <person name="Murat F."/>
            <person name="Staton S.E."/>
            <person name="Cottret L."/>
            <person name="Lelandais-Briere C."/>
            <person name="Owens G.L."/>
            <person name="Carrere S."/>
            <person name="Mayjonade B."/>
            <person name="Legrand L."/>
            <person name="Gill N."/>
            <person name="Kane N.C."/>
            <person name="Bowers J.E."/>
            <person name="Hubner S."/>
            <person name="Bellec A."/>
            <person name="Berard A."/>
            <person name="Berges H."/>
            <person name="Blanchet N."/>
            <person name="Boniface M.C."/>
            <person name="Brunel D."/>
            <person name="Catrice O."/>
            <person name="Chaidir N."/>
            <person name="Claudel C."/>
            <person name="Donnadieu C."/>
            <person name="Faraut T."/>
            <person name="Fievet G."/>
            <person name="Helmstetter N."/>
            <person name="King M."/>
            <person name="Knapp S.J."/>
            <person name="Lai Z."/>
            <person name="Le Paslier M.C."/>
            <person name="Lippi Y."/>
            <person name="Lorenzon L."/>
            <person name="Mandel J.R."/>
            <person name="Marage G."/>
            <person name="Marchand G."/>
            <person name="Marquand E."/>
            <person name="Bret-Mestries E."/>
            <person name="Morien E."/>
            <person name="Nambeesan S."/>
            <person name="Nguyen T."/>
            <person name="Pegot-Espagnet P."/>
            <person name="Pouilly N."/>
            <person name="Raftis F."/>
            <person name="Sallet E."/>
            <person name="Schiex T."/>
            <person name="Thomas J."/>
            <person name="Vandecasteele C."/>
            <person name="Vares D."/>
            <person name="Vear F."/>
            <person name="Vautrin S."/>
            <person name="Crespi M."/>
            <person name="Mangin B."/>
            <person name="Burke J.M."/>
            <person name="Salse J."/>
            <person name="Munos S."/>
            <person name="Vincourt P."/>
            <person name="Rieseberg L.H."/>
            <person name="Langlade N.B."/>
        </authorList>
    </citation>
    <scope>NUCLEOTIDE SEQUENCE [LARGE SCALE GENOMIC DNA]</scope>
    <source>
        <strain evidence="25">cv. SF193</strain>
        <tissue evidence="23">Leaves</tissue>
    </source>
</reference>
<keyword evidence="8 21" id="KW-0732">Signal</keyword>
<dbReference type="FunFam" id="3.80.10.10:FF:000453">
    <property type="entry name" value="Leucine-rich receptor-like protein kinase family protein"/>
    <property type="match status" value="1"/>
</dbReference>
<keyword evidence="9" id="KW-0677">Repeat</keyword>
<dbReference type="PROSITE" id="PS00109">
    <property type="entry name" value="PROTEIN_KINASE_TYR"/>
    <property type="match status" value="1"/>
</dbReference>
<dbReference type="GO" id="GO:0005886">
    <property type="term" value="C:plasma membrane"/>
    <property type="evidence" value="ECO:0000318"/>
    <property type="project" value="GO_Central"/>
</dbReference>
<dbReference type="Pfam" id="PF00069">
    <property type="entry name" value="Pkinase"/>
    <property type="match status" value="1"/>
</dbReference>
<evidence type="ECO:0000256" key="2">
    <source>
        <dbReference type="ARBA" id="ARBA00012513"/>
    </source>
</evidence>
<dbReference type="Proteomes" id="UP000215914">
    <property type="component" value="Chromosome 1"/>
</dbReference>
<proteinExistence type="predicted"/>
<dbReference type="GO" id="GO:0038023">
    <property type="term" value="F:signaling receptor activity"/>
    <property type="evidence" value="ECO:0000318"/>
    <property type="project" value="GO_Central"/>
</dbReference>
<evidence type="ECO:0000256" key="8">
    <source>
        <dbReference type="ARBA" id="ARBA00022729"/>
    </source>
</evidence>
<keyword evidence="12 19" id="KW-0067">ATP-binding</keyword>
<evidence type="ECO:0000313" key="25">
    <source>
        <dbReference type="Proteomes" id="UP000215914"/>
    </source>
</evidence>
<comment type="subcellular location">
    <subcellularLocation>
        <location evidence="1">Membrane</location>
        <topology evidence="1">Single-pass type I membrane protein</topology>
    </subcellularLocation>
</comment>
<dbReference type="InterPro" id="IPR013210">
    <property type="entry name" value="LRR_N_plant-typ"/>
</dbReference>
<name>A0A251VPY7_HELAN</name>
<feature type="transmembrane region" description="Helical" evidence="20">
    <location>
        <begin position="786"/>
        <end position="810"/>
    </location>
</feature>
<dbReference type="InterPro" id="IPR001611">
    <property type="entry name" value="Leu-rich_rpt"/>
</dbReference>
<dbReference type="CDD" id="cd14066">
    <property type="entry name" value="STKc_IRAK"/>
    <property type="match status" value="1"/>
</dbReference>
<dbReference type="PANTHER" id="PTHR48005">
    <property type="entry name" value="LEUCINE RICH REPEAT KINASE 2"/>
    <property type="match status" value="1"/>
</dbReference>
<keyword evidence="15" id="KW-0675">Receptor</keyword>
<evidence type="ECO:0000256" key="11">
    <source>
        <dbReference type="ARBA" id="ARBA00022777"/>
    </source>
</evidence>
<dbReference type="InterPro" id="IPR017441">
    <property type="entry name" value="Protein_kinase_ATP_BS"/>
</dbReference>
<evidence type="ECO:0000256" key="5">
    <source>
        <dbReference type="ARBA" id="ARBA00022614"/>
    </source>
</evidence>
<evidence type="ECO:0000256" key="18">
    <source>
        <dbReference type="ARBA" id="ARBA00048679"/>
    </source>
</evidence>
<feature type="binding site" evidence="19">
    <location>
        <position position="883"/>
    </location>
    <ligand>
        <name>ATP</name>
        <dbReference type="ChEBI" id="CHEBI:30616"/>
    </ligand>
</feature>
<feature type="chain" id="PRO_5013055418" description="non-specific serine/threonine protein kinase" evidence="21">
    <location>
        <begin position="28"/>
        <end position="1134"/>
    </location>
</feature>
<evidence type="ECO:0000256" key="4">
    <source>
        <dbReference type="ARBA" id="ARBA00022553"/>
    </source>
</evidence>
<evidence type="ECO:0000256" key="10">
    <source>
        <dbReference type="ARBA" id="ARBA00022741"/>
    </source>
</evidence>
<dbReference type="EMBL" id="MNCJ02000316">
    <property type="protein sequence ID" value="KAF5822064.1"/>
    <property type="molecule type" value="Genomic_DNA"/>
</dbReference>
<dbReference type="Pfam" id="PF08263">
    <property type="entry name" value="LRRNT_2"/>
    <property type="match status" value="1"/>
</dbReference>
<dbReference type="GO" id="GO:0005524">
    <property type="term" value="F:ATP binding"/>
    <property type="evidence" value="ECO:0007669"/>
    <property type="project" value="UniProtKB-UniRule"/>
</dbReference>
<evidence type="ECO:0000256" key="14">
    <source>
        <dbReference type="ARBA" id="ARBA00023136"/>
    </source>
</evidence>
<dbReference type="STRING" id="4232.A0A251VPY7"/>
<evidence type="ECO:0000256" key="21">
    <source>
        <dbReference type="SAM" id="SignalP"/>
    </source>
</evidence>
<protein>
    <recommendedName>
        <fullName evidence="2">non-specific serine/threonine protein kinase</fullName>
        <ecNumber evidence="2">2.7.11.1</ecNumber>
    </recommendedName>
</protein>
<evidence type="ECO:0000256" key="1">
    <source>
        <dbReference type="ARBA" id="ARBA00004479"/>
    </source>
</evidence>
<dbReference type="FunFam" id="3.30.200.20:FF:000309">
    <property type="entry name" value="Leucine-rich repeat receptor protein kinase MSP1"/>
    <property type="match status" value="1"/>
</dbReference>
<dbReference type="Gene3D" id="1.10.510.10">
    <property type="entry name" value="Transferase(Phosphotransferase) domain 1"/>
    <property type="match status" value="1"/>
</dbReference>
<evidence type="ECO:0000313" key="23">
    <source>
        <dbReference type="EMBL" id="KAF5822064.1"/>
    </source>
</evidence>
<accession>A0A251VPY7</accession>
<dbReference type="FunFam" id="3.80.10.10:FF:000383">
    <property type="entry name" value="Leucine-rich repeat receptor protein kinase EMS1"/>
    <property type="match status" value="1"/>
</dbReference>
<dbReference type="PROSITE" id="PS50011">
    <property type="entry name" value="PROTEIN_KINASE_DOM"/>
    <property type="match status" value="1"/>
</dbReference>
<evidence type="ECO:0000256" key="15">
    <source>
        <dbReference type="ARBA" id="ARBA00023170"/>
    </source>
</evidence>
<feature type="signal peptide" evidence="21">
    <location>
        <begin position="1"/>
        <end position="27"/>
    </location>
</feature>
<dbReference type="InterPro" id="IPR000719">
    <property type="entry name" value="Prot_kinase_dom"/>
</dbReference>
<dbReference type="GO" id="GO:0006952">
    <property type="term" value="P:defense response"/>
    <property type="evidence" value="ECO:0007669"/>
    <property type="project" value="UniProtKB-ARBA"/>
</dbReference>
<reference evidence="24" key="2">
    <citation type="submission" date="2017-02" db="EMBL/GenBank/DDBJ databases">
        <title>Sunflower complete genome.</title>
        <authorList>
            <person name="Langlade N."/>
            <person name="Munos S."/>
        </authorList>
    </citation>
    <scope>NUCLEOTIDE SEQUENCE [LARGE SCALE GENOMIC DNA]</scope>
    <source>
        <tissue evidence="24">Leaves</tissue>
    </source>
</reference>
<keyword evidence="5" id="KW-0433">Leucine-rich repeat</keyword>
<keyword evidence="14 20" id="KW-0472">Membrane</keyword>
<evidence type="ECO:0000256" key="20">
    <source>
        <dbReference type="SAM" id="Phobius"/>
    </source>
</evidence>
<dbReference type="InterPro" id="IPR003591">
    <property type="entry name" value="Leu-rich_rpt_typical-subtyp"/>
</dbReference>
<dbReference type="FunFam" id="1.10.510.10:FF:000445">
    <property type="entry name" value="MDIS1-interacting receptor like kinase 2"/>
    <property type="match status" value="1"/>
</dbReference>
<dbReference type="Pfam" id="PF00560">
    <property type="entry name" value="LRR_1"/>
    <property type="match status" value="4"/>
</dbReference>
<dbReference type="GO" id="GO:0009791">
    <property type="term" value="P:post-embryonic development"/>
    <property type="evidence" value="ECO:0007669"/>
    <property type="project" value="UniProtKB-ARBA"/>
</dbReference>
<dbReference type="InterPro" id="IPR032675">
    <property type="entry name" value="LRR_dom_sf"/>
</dbReference>
<keyword evidence="16" id="KW-0325">Glycoprotein</keyword>
<dbReference type="InterPro" id="IPR008266">
    <property type="entry name" value="Tyr_kinase_AS"/>
</dbReference>
<dbReference type="PANTHER" id="PTHR48005:SF44">
    <property type="entry name" value="MDIS1-INTERACTING RECEPTOR LIKE KINASE 2-LIKE ISOFORM X1"/>
    <property type="match status" value="1"/>
</dbReference>
<keyword evidence="3" id="KW-0723">Serine/threonine-protein kinase</keyword>
<dbReference type="EC" id="2.7.11.1" evidence="2"/>
<dbReference type="Gramene" id="mRNA:HanXRQr2_Chr01g0022161">
    <property type="protein sequence ID" value="mRNA:HanXRQr2_Chr01g0022161"/>
    <property type="gene ID" value="HanXRQr2_Chr01g0022161"/>
</dbReference>
<comment type="catalytic activity">
    <reaction evidence="18">
        <text>L-seryl-[protein] + ATP = O-phospho-L-seryl-[protein] + ADP + H(+)</text>
        <dbReference type="Rhea" id="RHEA:17989"/>
        <dbReference type="Rhea" id="RHEA-COMP:9863"/>
        <dbReference type="Rhea" id="RHEA-COMP:11604"/>
        <dbReference type="ChEBI" id="CHEBI:15378"/>
        <dbReference type="ChEBI" id="CHEBI:29999"/>
        <dbReference type="ChEBI" id="CHEBI:30616"/>
        <dbReference type="ChEBI" id="CHEBI:83421"/>
        <dbReference type="ChEBI" id="CHEBI:456216"/>
        <dbReference type="EC" id="2.7.11.1"/>
    </reaction>
</comment>
<dbReference type="InterPro" id="IPR055414">
    <property type="entry name" value="LRR_R13L4/SHOC2-like"/>
</dbReference>
<dbReference type="FunFam" id="3.80.10.10:FF:000177">
    <property type="entry name" value="Leucine-rich repeat receptor-like serine/threonine-protein kinase At1g17230"/>
    <property type="match status" value="1"/>
</dbReference>
<keyword evidence="10 19" id="KW-0547">Nucleotide-binding</keyword>
<dbReference type="FunFam" id="3.80.10.10:FF:000687">
    <property type="entry name" value="Leucine Rich Repeat family protein, expressed"/>
    <property type="match status" value="1"/>
</dbReference>
<dbReference type="SUPFAM" id="SSF56112">
    <property type="entry name" value="Protein kinase-like (PK-like)"/>
    <property type="match status" value="1"/>
</dbReference>
<keyword evidence="4" id="KW-0597">Phosphoprotein</keyword>
<reference evidence="23" key="3">
    <citation type="submission" date="2020-06" db="EMBL/GenBank/DDBJ databases">
        <title>Helianthus annuus Genome sequencing and assembly Release 2.</title>
        <authorList>
            <person name="Gouzy J."/>
            <person name="Langlade N."/>
            <person name="Munos S."/>
        </authorList>
    </citation>
    <scope>NUCLEOTIDE SEQUENCE</scope>
    <source>
        <tissue evidence="23">Leaves</tissue>
    </source>
</reference>
<sequence length="1134" mass="125748">MAAFKTIMNLLFYIAFVSLLPLKTTSTSRTQAEALIKWKHTLSSSPYSMNSWSSRNIQNLCNWTGVTCNEGGTISTISLPGSSISGTLTSFQFSSFPNLTHFDLNNNQVSGVIPSAIRNLSSIVYLDLSSNLFEDEIPQEIGRLTQLRYLDLNNNSLTGAIPIQISNLQKVWYLNLGGNYLTDPNWSDFSSMPALTFLSLYHNRLEHGVLDFIIQSKKLTYLDLSANLLKGSLPETLFINLRNLEYLNLTDNLFQGELSKNFYNLTKLKELRLGTNQFSGPILQDLHLFPNLEVIQLFENLFEGRIPSSIGQLQNLRHLDLNLNRLNSSIPYELGFCSKLTYLALAENSLSGELPISLSNLTLITYLGISENNFSGEISSDFITNWTKLVSLQVQHNLFTGTIPREIGLLTDLEVLFLFNNSFTGSIPLEIGNLENLQRLHLQSNNLSGIIPADLGKNSPFLTSVSFSYNSFSGELPSGLCSGFRFEMFMVNGNKFTGLLPDCIKNCTNLSRIRLDGNQFYGDISQVFGVHPNLKDIFLGDNQFTGEISSEFGNFKKLSTLRLERNRISGKIPPELGDLQQLGALRLEQNQLSGEIPSELGKLHDLFNLNLSNNLLSGQIPQSFGNLTKLEVLDLSANNLNGSIPTTVGNFARLTSLNLSNNELSGELPSQIGNLFGLNSLLDLSSNSFSGRIPQDLSKLNTLENLNLSHNNFSGPIPESLATFMISLQSIDLSYNNLSGPIPDVRIFKQAPPASFTGNPHLCGSEKGLSPCNIESTPTKSRENKLVILVLVPVLGFVLIANVVAMFCIITRKGSNDIDEENTSNNTGNLPSDLVVWEREGKFTFDDIVKATENFDEKYCIGKGSFGSVYKVKLPTGQIMAVKRMTNSDEIPARNKQSFENEIRALTEVRHRNIIKLHGYCREEGGMYLVYEYMENGSLGDVLYGVDAILNLDWVTRVKIVQDLAHALAYLHHDCKPPIVHRDVSINNVLLEADMVPRLSDFGIAKLLNPNSSNWTGVAGSYGYTAPELALTMRVTEKCDVYSFGVVAFEILMGRHPWELLTSLQSPNSTSTSPDNLLLSLKDILDERLLPPTDREAEQVVYVLKVALACTCVSPESRPSMRNVAQELSASTQL</sequence>
<dbReference type="Pfam" id="PF23598">
    <property type="entry name" value="LRR_14"/>
    <property type="match status" value="1"/>
</dbReference>
<dbReference type="Pfam" id="PF13855">
    <property type="entry name" value="LRR_8"/>
    <property type="match status" value="3"/>
</dbReference>
<dbReference type="OMA" id="IWNTIER"/>
<evidence type="ECO:0000313" key="24">
    <source>
        <dbReference type="EMBL" id="OTG37092.1"/>
    </source>
</evidence>
<dbReference type="OrthoDB" id="676979at2759"/>
<evidence type="ECO:0000256" key="16">
    <source>
        <dbReference type="ARBA" id="ARBA00023180"/>
    </source>
</evidence>
<evidence type="ECO:0000256" key="17">
    <source>
        <dbReference type="ARBA" id="ARBA00047899"/>
    </source>
</evidence>
<dbReference type="GO" id="GO:0051707">
    <property type="term" value="P:response to other organism"/>
    <property type="evidence" value="ECO:0007669"/>
    <property type="project" value="UniProtKB-ARBA"/>
</dbReference>
<dbReference type="InParanoid" id="A0A251VPY7"/>
<keyword evidence="25" id="KW-1185">Reference proteome</keyword>
<evidence type="ECO:0000256" key="12">
    <source>
        <dbReference type="ARBA" id="ARBA00022840"/>
    </source>
</evidence>
<dbReference type="Gene3D" id="3.30.200.20">
    <property type="entry name" value="Phosphorylase Kinase, domain 1"/>
    <property type="match status" value="1"/>
</dbReference>
<feature type="domain" description="Protein kinase" evidence="22">
    <location>
        <begin position="855"/>
        <end position="1134"/>
    </location>
</feature>
<dbReference type="PROSITE" id="PS00107">
    <property type="entry name" value="PROTEIN_KINASE_ATP"/>
    <property type="match status" value="1"/>
</dbReference>
<dbReference type="EMBL" id="CM007890">
    <property type="protein sequence ID" value="OTG37092.1"/>
    <property type="molecule type" value="Genomic_DNA"/>
</dbReference>
<dbReference type="Gene3D" id="3.80.10.10">
    <property type="entry name" value="Ribonuclease Inhibitor"/>
    <property type="match status" value="5"/>
</dbReference>
<evidence type="ECO:0000259" key="22">
    <source>
        <dbReference type="PROSITE" id="PS50011"/>
    </source>
</evidence>
<keyword evidence="13 20" id="KW-1133">Transmembrane helix</keyword>
<comment type="catalytic activity">
    <reaction evidence="17">
        <text>L-threonyl-[protein] + ATP = O-phospho-L-threonyl-[protein] + ADP + H(+)</text>
        <dbReference type="Rhea" id="RHEA:46608"/>
        <dbReference type="Rhea" id="RHEA-COMP:11060"/>
        <dbReference type="Rhea" id="RHEA-COMP:11605"/>
        <dbReference type="ChEBI" id="CHEBI:15378"/>
        <dbReference type="ChEBI" id="CHEBI:30013"/>
        <dbReference type="ChEBI" id="CHEBI:30616"/>
        <dbReference type="ChEBI" id="CHEBI:61977"/>
        <dbReference type="ChEBI" id="CHEBI:456216"/>
        <dbReference type="EC" id="2.7.11.1"/>
    </reaction>
</comment>
<keyword evidence="6 23" id="KW-0808">Transferase</keyword>
<dbReference type="GO" id="GO:0004674">
    <property type="term" value="F:protein serine/threonine kinase activity"/>
    <property type="evidence" value="ECO:0007669"/>
    <property type="project" value="UniProtKB-KW"/>
</dbReference>
<gene>
    <name evidence="24" type="ORF">HannXRQ_Chr01g0015051</name>
    <name evidence="23" type="ORF">HanXRQr2_Chr01g0022161</name>
</gene>
<evidence type="ECO:0000256" key="3">
    <source>
        <dbReference type="ARBA" id="ARBA00022527"/>
    </source>
</evidence>
<dbReference type="PRINTS" id="PR00019">
    <property type="entry name" value="LEURICHRPT"/>
</dbReference>
<evidence type="ECO:0000256" key="13">
    <source>
        <dbReference type="ARBA" id="ARBA00022989"/>
    </source>
</evidence>